<reference evidence="16 17" key="1">
    <citation type="submission" date="2016-10" db="EMBL/GenBank/DDBJ databases">
        <authorList>
            <person name="de Groot N.N."/>
        </authorList>
    </citation>
    <scope>NUCLEOTIDE SEQUENCE [LARGE SCALE GENOMIC DNA]</scope>
    <source>
        <strain evidence="16 17">DSM 44149</strain>
    </source>
</reference>
<keyword evidence="6" id="KW-0285">Flavoprotein</keyword>
<evidence type="ECO:0000256" key="9">
    <source>
        <dbReference type="ARBA" id="ARBA00023002"/>
    </source>
</evidence>
<evidence type="ECO:0000256" key="10">
    <source>
        <dbReference type="ARBA" id="ARBA00023033"/>
    </source>
</evidence>
<evidence type="ECO:0000256" key="1">
    <source>
        <dbReference type="ARBA" id="ARBA00001974"/>
    </source>
</evidence>
<keyword evidence="9" id="KW-0560">Oxidoreductase</keyword>
<dbReference type="PRINTS" id="PR00368">
    <property type="entry name" value="FADPNR"/>
</dbReference>
<dbReference type="PANTHER" id="PTHR42802:SF1">
    <property type="entry name" value="L-ORNITHINE N(5)-MONOOXYGENASE"/>
    <property type="match status" value="1"/>
</dbReference>
<keyword evidence="10" id="KW-0503">Monooxygenase</keyword>
<dbReference type="SUPFAM" id="SSF51905">
    <property type="entry name" value="FAD/NAD(P)-binding domain"/>
    <property type="match status" value="2"/>
</dbReference>
<evidence type="ECO:0000256" key="7">
    <source>
        <dbReference type="ARBA" id="ARBA00022827"/>
    </source>
</evidence>
<comment type="cofactor">
    <cofactor evidence="1">
        <name>FAD</name>
        <dbReference type="ChEBI" id="CHEBI:57692"/>
    </cofactor>
</comment>
<evidence type="ECO:0000256" key="4">
    <source>
        <dbReference type="ARBA" id="ARBA00013076"/>
    </source>
</evidence>
<protein>
    <recommendedName>
        <fullName evidence="5">L-lysine N6-monooxygenase MbtG</fullName>
        <ecNumber evidence="4">1.14.13.59</ecNumber>
    </recommendedName>
    <alternativeName>
        <fullName evidence="14">Lysine 6-N-hydroxylase</fullName>
    </alternativeName>
    <alternativeName>
        <fullName evidence="13">Lysine N6-hydroxylase</fullName>
    </alternativeName>
    <alternativeName>
        <fullName evidence="11">Lysine-N-oxygenase</fullName>
    </alternativeName>
    <alternativeName>
        <fullName evidence="12">Mycobactin synthase protein G</fullName>
    </alternativeName>
</protein>
<comment type="catalytic activity">
    <reaction evidence="15">
        <text>L-lysine + NADPH + O2 = N(6)-hydroxy-L-lysine + NADP(+) + H2O</text>
        <dbReference type="Rhea" id="RHEA:23228"/>
        <dbReference type="ChEBI" id="CHEBI:15377"/>
        <dbReference type="ChEBI" id="CHEBI:15379"/>
        <dbReference type="ChEBI" id="CHEBI:32551"/>
        <dbReference type="ChEBI" id="CHEBI:57783"/>
        <dbReference type="ChEBI" id="CHEBI:57820"/>
        <dbReference type="ChEBI" id="CHEBI:58349"/>
        <dbReference type="EC" id="1.14.13.59"/>
    </reaction>
</comment>
<dbReference type="eggNOG" id="COG3486">
    <property type="taxonomic scope" value="Bacteria"/>
</dbReference>
<evidence type="ECO:0000313" key="17">
    <source>
        <dbReference type="Proteomes" id="UP000183376"/>
    </source>
</evidence>
<evidence type="ECO:0000256" key="11">
    <source>
        <dbReference type="ARBA" id="ARBA00029939"/>
    </source>
</evidence>
<dbReference type="EC" id="1.14.13.59" evidence="4"/>
<dbReference type="EMBL" id="LT629701">
    <property type="protein sequence ID" value="SDM61644.1"/>
    <property type="molecule type" value="Genomic_DNA"/>
</dbReference>
<dbReference type="Gene3D" id="3.50.50.60">
    <property type="entry name" value="FAD/NAD(P)-binding domain"/>
    <property type="match status" value="1"/>
</dbReference>
<evidence type="ECO:0000256" key="15">
    <source>
        <dbReference type="ARBA" id="ARBA00048407"/>
    </source>
</evidence>
<accession>A0A1G9UP78</accession>
<dbReference type="InterPro" id="IPR036188">
    <property type="entry name" value="FAD/NAD-bd_sf"/>
</dbReference>
<evidence type="ECO:0000256" key="14">
    <source>
        <dbReference type="ARBA" id="ARBA00032738"/>
    </source>
</evidence>
<evidence type="ECO:0000313" key="16">
    <source>
        <dbReference type="EMBL" id="SDM61644.1"/>
    </source>
</evidence>
<evidence type="ECO:0000256" key="5">
    <source>
        <dbReference type="ARBA" id="ARBA00016406"/>
    </source>
</evidence>
<proteinExistence type="inferred from homology"/>
<dbReference type="Pfam" id="PF13434">
    <property type="entry name" value="Lys_Orn_oxgnase"/>
    <property type="match status" value="1"/>
</dbReference>
<keyword evidence="8" id="KW-0521">NADP</keyword>
<evidence type="ECO:0000256" key="12">
    <source>
        <dbReference type="ARBA" id="ARBA00031158"/>
    </source>
</evidence>
<sequence length="410" mass="45129">MDVVGIGAGPANLSLAALLHPIGGLRARFLERRPELSWHPGLLVPGARMQVSFLKDLVTPVDPTNPYSFLSFLVEHGRLYRFLSAGFSRVSRAEFTQYLAWAAARLPAVEFGSEVGSVEHRDGRFVVSTNTGRVLARDLVVGTGPVPHIPDFARGRSGRTLFHSSDYLAHRPAPGLRVAVIGGGQSGAEVALDLLTSALPSHLLWTTRRSNFLPLDETPFTEEIYTPQYVRRFFGFPAETRQSLVDEHRLSSDGISSDLLDRLYHRLYELDFLAGANPARLLPGTTPVGLDRHGDGWRVTVREDRTGELTEFTADAVVLATGYTQRLPSCLDPIRDRLSVVDGQPVVGADFSLELRDAGRSRVFVQNGARHSHGLADPNLSLTAWRAATIVNSLLRKEVYRLDPEEGVLR</sequence>
<organism evidence="16 17">
    <name type="scientific">Allokutzneria albata</name>
    <name type="common">Kibdelosporangium albatum</name>
    <dbReference type="NCBI Taxonomy" id="211114"/>
    <lineage>
        <taxon>Bacteria</taxon>
        <taxon>Bacillati</taxon>
        <taxon>Actinomycetota</taxon>
        <taxon>Actinomycetes</taxon>
        <taxon>Pseudonocardiales</taxon>
        <taxon>Pseudonocardiaceae</taxon>
        <taxon>Allokutzneria</taxon>
    </lineage>
</organism>
<dbReference type="AlphaFoldDB" id="A0A1G9UP78"/>
<evidence type="ECO:0000256" key="8">
    <source>
        <dbReference type="ARBA" id="ARBA00022857"/>
    </source>
</evidence>
<evidence type="ECO:0000256" key="3">
    <source>
        <dbReference type="ARBA" id="ARBA00007588"/>
    </source>
</evidence>
<comment type="pathway">
    <text evidence="2">Siderophore biosynthesis.</text>
</comment>
<comment type="similarity">
    <text evidence="3">Belongs to the lysine N(6)-hydroxylase/L-ornithine N(5)-oxygenase family.</text>
</comment>
<name>A0A1G9UP78_ALLAB</name>
<keyword evidence="17" id="KW-1185">Reference proteome</keyword>
<evidence type="ECO:0000256" key="2">
    <source>
        <dbReference type="ARBA" id="ARBA00004924"/>
    </source>
</evidence>
<dbReference type="Proteomes" id="UP000183376">
    <property type="component" value="Chromosome I"/>
</dbReference>
<dbReference type="InterPro" id="IPR025700">
    <property type="entry name" value="Lys/Orn_oxygenase"/>
</dbReference>
<evidence type="ECO:0000256" key="6">
    <source>
        <dbReference type="ARBA" id="ARBA00022630"/>
    </source>
</evidence>
<dbReference type="STRING" id="211114.SAMN04489726_2525"/>
<dbReference type="GO" id="GO:0047091">
    <property type="term" value="F:L-lysine 6-monooxygenase (NADPH) activity"/>
    <property type="evidence" value="ECO:0007669"/>
    <property type="project" value="UniProtKB-EC"/>
</dbReference>
<keyword evidence="7" id="KW-0274">FAD</keyword>
<gene>
    <name evidence="16" type="ORF">SAMN04489726_2525</name>
</gene>
<evidence type="ECO:0000256" key="13">
    <source>
        <dbReference type="ARBA" id="ARBA00032493"/>
    </source>
</evidence>
<dbReference type="PANTHER" id="PTHR42802">
    <property type="entry name" value="MONOOXYGENASE"/>
    <property type="match status" value="1"/>
</dbReference>